<evidence type="ECO:0000313" key="1">
    <source>
        <dbReference type="EMBL" id="MPN57862.1"/>
    </source>
</evidence>
<organism evidence="1">
    <name type="scientific">bioreactor metagenome</name>
    <dbReference type="NCBI Taxonomy" id="1076179"/>
    <lineage>
        <taxon>unclassified sequences</taxon>
        <taxon>metagenomes</taxon>
        <taxon>ecological metagenomes</taxon>
    </lineage>
</organism>
<dbReference type="Gene3D" id="2.70.98.10">
    <property type="match status" value="1"/>
</dbReference>
<sequence length="125" mass="13941">MDFTRPAPIGSRFKELGGSPAGYDHNFVIDNYDGKTPRFAASVRDPESGRVMEAWTTEPGVQLYTANFLDGSLTGKGGQRYIQHCGFCLETQHFPDSINKPQFPSVILRPGSVYTQTTIYKFLTQ</sequence>
<dbReference type="EC" id="5.1.3.3" evidence="1"/>
<accession>A0A645J425</accession>
<name>A0A645J425_9ZZZZ</name>
<protein>
    <submittedName>
        <fullName evidence="1">Aldose 1-epimerase</fullName>
        <ecNumber evidence="1">5.1.3.3</ecNumber>
    </submittedName>
</protein>
<dbReference type="GO" id="GO:0006006">
    <property type="term" value="P:glucose metabolic process"/>
    <property type="evidence" value="ECO:0007669"/>
    <property type="project" value="TreeGrafter"/>
</dbReference>
<dbReference type="InterPro" id="IPR014718">
    <property type="entry name" value="GH-type_carb-bd"/>
</dbReference>
<dbReference type="AlphaFoldDB" id="A0A645J425"/>
<dbReference type="SUPFAM" id="SSF74650">
    <property type="entry name" value="Galactose mutarotase-like"/>
    <property type="match status" value="1"/>
</dbReference>
<dbReference type="GO" id="GO:0004034">
    <property type="term" value="F:aldose 1-epimerase activity"/>
    <property type="evidence" value="ECO:0007669"/>
    <property type="project" value="UniProtKB-EC"/>
</dbReference>
<proteinExistence type="predicted"/>
<dbReference type="InterPro" id="IPR008183">
    <property type="entry name" value="Aldose_1/G6P_1-epimerase"/>
</dbReference>
<reference evidence="1" key="1">
    <citation type="submission" date="2019-08" db="EMBL/GenBank/DDBJ databases">
        <authorList>
            <person name="Kucharzyk K."/>
            <person name="Murdoch R.W."/>
            <person name="Higgins S."/>
            <person name="Loffler F."/>
        </authorList>
    </citation>
    <scope>NUCLEOTIDE SEQUENCE</scope>
</reference>
<dbReference type="GO" id="GO:0030246">
    <property type="term" value="F:carbohydrate binding"/>
    <property type="evidence" value="ECO:0007669"/>
    <property type="project" value="InterPro"/>
</dbReference>
<dbReference type="PANTHER" id="PTHR10091:SF0">
    <property type="entry name" value="GALACTOSE MUTAROTASE"/>
    <property type="match status" value="1"/>
</dbReference>
<dbReference type="InterPro" id="IPR011013">
    <property type="entry name" value="Gal_mutarotase_sf_dom"/>
</dbReference>
<dbReference type="GO" id="GO:0033499">
    <property type="term" value="P:galactose catabolic process via UDP-galactose, Leloir pathway"/>
    <property type="evidence" value="ECO:0007669"/>
    <property type="project" value="TreeGrafter"/>
</dbReference>
<gene>
    <name evidence="1" type="primary">mro_29</name>
    <name evidence="1" type="ORF">SDC9_205558</name>
</gene>
<comment type="caution">
    <text evidence="1">The sequence shown here is derived from an EMBL/GenBank/DDBJ whole genome shotgun (WGS) entry which is preliminary data.</text>
</comment>
<dbReference type="PANTHER" id="PTHR10091">
    <property type="entry name" value="ALDOSE-1-EPIMERASE"/>
    <property type="match status" value="1"/>
</dbReference>
<keyword evidence="1" id="KW-0413">Isomerase</keyword>
<dbReference type="EMBL" id="VSSQ01129927">
    <property type="protein sequence ID" value="MPN57862.1"/>
    <property type="molecule type" value="Genomic_DNA"/>
</dbReference>
<dbReference type="Pfam" id="PF01263">
    <property type="entry name" value="Aldose_epim"/>
    <property type="match status" value="1"/>
</dbReference>